<accession>A0A199W765</accession>
<evidence type="ECO:0000256" key="3">
    <source>
        <dbReference type="ARBA" id="ARBA00022737"/>
    </source>
</evidence>
<keyword evidence="3" id="KW-0677">Repeat</keyword>
<evidence type="ECO:0000256" key="1">
    <source>
        <dbReference type="ARBA" id="ARBA00004123"/>
    </source>
</evidence>
<keyword evidence="8" id="KW-0539">Nucleus</keyword>
<dbReference type="AlphaFoldDB" id="A0A199W765"/>
<name>A0A199W765_ANACO</name>
<feature type="region of interest" description="Disordered" evidence="10">
    <location>
        <begin position="67"/>
        <end position="111"/>
    </location>
</feature>
<dbReference type="InterPro" id="IPR013087">
    <property type="entry name" value="Znf_C2H2_type"/>
</dbReference>
<comment type="subcellular location">
    <subcellularLocation>
        <location evidence="1">Nucleus</location>
    </subcellularLocation>
</comment>
<dbReference type="STRING" id="4615.A0A199W765"/>
<evidence type="ECO:0000256" key="2">
    <source>
        <dbReference type="ARBA" id="ARBA00022723"/>
    </source>
</evidence>
<dbReference type="EMBL" id="LSRQ01000177">
    <property type="protein sequence ID" value="OAY84750.1"/>
    <property type="molecule type" value="Genomic_DNA"/>
</dbReference>
<evidence type="ECO:0000256" key="7">
    <source>
        <dbReference type="ARBA" id="ARBA00023163"/>
    </source>
</evidence>
<dbReference type="SUPFAM" id="SSF57667">
    <property type="entry name" value="beta-beta-alpha zinc fingers"/>
    <property type="match status" value="1"/>
</dbReference>
<dbReference type="PROSITE" id="PS00028">
    <property type="entry name" value="ZINC_FINGER_C2H2_1"/>
    <property type="match status" value="2"/>
</dbReference>
<comment type="caution">
    <text evidence="12">The sequence shown here is derived from an EMBL/GenBank/DDBJ whole genome shotgun (WGS) entry which is preliminary data.</text>
</comment>
<evidence type="ECO:0000256" key="10">
    <source>
        <dbReference type="SAM" id="MobiDB-lite"/>
    </source>
</evidence>
<keyword evidence="5" id="KW-0862">Zinc</keyword>
<dbReference type="InterPro" id="IPR036236">
    <property type="entry name" value="Znf_C2H2_sf"/>
</dbReference>
<keyword evidence="6" id="KW-0805">Transcription regulation</keyword>
<keyword evidence="2" id="KW-0479">Metal-binding</keyword>
<feature type="domain" description="C2H2-type" evidence="11">
    <location>
        <begin position="161"/>
        <end position="188"/>
    </location>
</feature>
<evidence type="ECO:0000256" key="9">
    <source>
        <dbReference type="PROSITE-ProRule" id="PRU00042"/>
    </source>
</evidence>
<feature type="compositionally biased region" description="Basic and acidic residues" evidence="10">
    <location>
        <begin position="73"/>
        <end position="105"/>
    </location>
</feature>
<dbReference type="Pfam" id="PF13912">
    <property type="entry name" value="zf-C2H2_6"/>
    <property type="match status" value="2"/>
</dbReference>
<organism evidence="12 13">
    <name type="scientific">Ananas comosus</name>
    <name type="common">Pineapple</name>
    <name type="synonym">Ananas ananas</name>
    <dbReference type="NCBI Taxonomy" id="4615"/>
    <lineage>
        <taxon>Eukaryota</taxon>
        <taxon>Viridiplantae</taxon>
        <taxon>Streptophyta</taxon>
        <taxon>Embryophyta</taxon>
        <taxon>Tracheophyta</taxon>
        <taxon>Spermatophyta</taxon>
        <taxon>Magnoliopsida</taxon>
        <taxon>Liliopsida</taxon>
        <taxon>Poales</taxon>
        <taxon>Bromeliaceae</taxon>
        <taxon>Bromelioideae</taxon>
        <taxon>Ananas</taxon>
    </lineage>
</organism>
<dbReference type="Proteomes" id="UP000092600">
    <property type="component" value="Unassembled WGS sequence"/>
</dbReference>
<evidence type="ECO:0000313" key="13">
    <source>
        <dbReference type="Proteomes" id="UP000092600"/>
    </source>
</evidence>
<evidence type="ECO:0000256" key="6">
    <source>
        <dbReference type="ARBA" id="ARBA00023015"/>
    </source>
</evidence>
<dbReference type="SMART" id="SM00355">
    <property type="entry name" value="ZnF_C2H2"/>
    <property type="match status" value="2"/>
</dbReference>
<keyword evidence="4 9" id="KW-0863">Zinc-finger</keyword>
<evidence type="ECO:0000256" key="5">
    <source>
        <dbReference type="ARBA" id="ARBA00022833"/>
    </source>
</evidence>
<evidence type="ECO:0000313" key="12">
    <source>
        <dbReference type="EMBL" id="OAY84750.1"/>
    </source>
</evidence>
<gene>
    <name evidence="12" type="ORF">ACMD2_06886</name>
</gene>
<evidence type="ECO:0000256" key="4">
    <source>
        <dbReference type="ARBA" id="ARBA00022771"/>
    </source>
</evidence>
<evidence type="ECO:0000259" key="11">
    <source>
        <dbReference type="PROSITE" id="PS50157"/>
    </source>
</evidence>
<keyword evidence="7" id="KW-0804">Transcription</keyword>
<reference evidence="12 13" key="1">
    <citation type="journal article" date="2016" name="DNA Res.">
        <title>The draft genome of MD-2 pineapple using hybrid error correction of long reads.</title>
        <authorList>
            <person name="Redwan R.M."/>
            <person name="Saidin A."/>
            <person name="Kumar S.V."/>
        </authorList>
    </citation>
    <scope>NUCLEOTIDE SEQUENCE [LARGE SCALE GENOMIC DNA]</scope>
    <source>
        <strain evidence="13">cv. MD2</strain>
        <tissue evidence="12">Leaf</tissue>
    </source>
</reference>
<dbReference type="PROSITE" id="PS50157">
    <property type="entry name" value="ZINC_FINGER_C2H2_2"/>
    <property type="match status" value="2"/>
</dbReference>
<dbReference type="PANTHER" id="PTHR26374:SF450">
    <property type="entry name" value="OS11G0702300 PROTEIN"/>
    <property type="match status" value="1"/>
</dbReference>
<dbReference type="GO" id="GO:0008270">
    <property type="term" value="F:zinc ion binding"/>
    <property type="evidence" value="ECO:0007669"/>
    <property type="project" value="UniProtKB-KW"/>
</dbReference>
<proteinExistence type="predicted"/>
<feature type="domain" description="C2H2-type" evidence="11">
    <location>
        <begin position="206"/>
        <end position="233"/>
    </location>
</feature>
<dbReference type="Gene3D" id="3.30.160.60">
    <property type="entry name" value="Classic Zinc Finger"/>
    <property type="match status" value="1"/>
</dbReference>
<evidence type="ECO:0000256" key="8">
    <source>
        <dbReference type="ARBA" id="ARBA00023242"/>
    </source>
</evidence>
<sequence length="271" mass="29784">MNHKRWRERERERPVILFEKESHQSPLSGPDDIGGASAAAEAKALLLSGFFSALFLFLEPLTGPMIAAPTTNNDREKQMARFRAQREERSKNTTREPQGEEENHGTQKSPAWISMREERSVVRRGMQETSPLGLISTRVLDAQLAHWTLVGPSSAAADGVFECKTCSRRFATFQALGGHRTSHNRARSRPDGLSLSPRDASKARVHACALCGAGFAMGQALGGHMRRHRATEVADLIGKNSAMEKVVNLNESSLEAGCSGGSEYRLLELFV</sequence>
<dbReference type="GO" id="GO:0005634">
    <property type="term" value="C:nucleus"/>
    <property type="evidence" value="ECO:0007669"/>
    <property type="project" value="UniProtKB-SubCell"/>
</dbReference>
<dbReference type="PANTHER" id="PTHR26374">
    <property type="entry name" value="ZINC FINGER PROTEIN ZAT5"/>
    <property type="match status" value="1"/>
</dbReference>
<protein>
    <submittedName>
        <fullName evidence="12">Zinc finger protein ZAT8</fullName>
    </submittedName>
</protein>